<dbReference type="InterPro" id="IPR002491">
    <property type="entry name" value="ABC_transptr_periplasmic_BD"/>
</dbReference>
<evidence type="ECO:0000256" key="5">
    <source>
        <dbReference type="ARBA" id="ARBA00022729"/>
    </source>
</evidence>
<dbReference type="PANTHER" id="PTHR30532">
    <property type="entry name" value="IRON III DICITRATE-BINDING PERIPLASMIC PROTEIN"/>
    <property type="match status" value="1"/>
</dbReference>
<reference evidence="7 8" key="1">
    <citation type="submission" date="2021-01" db="EMBL/GenBank/DDBJ databases">
        <title>Draft genomes of Rhodovulum sulfidophilum.</title>
        <authorList>
            <person name="Guzman M.S."/>
        </authorList>
    </citation>
    <scope>NUCLEOTIDE SEQUENCE [LARGE SCALE GENOMIC DNA]</scope>
    <source>
        <strain evidence="7 8">AB35</strain>
    </source>
</reference>
<comment type="subcellular location">
    <subcellularLocation>
        <location evidence="1">Cell envelope</location>
    </subcellularLocation>
</comment>
<evidence type="ECO:0000259" key="6">
    <source>
        <dbReference type="PROSITE" id="PS50983"/>
    </source>
</evidence>
<keyword evidence="4" id="KW-0408">Iron</keyword>
<dbReference type="PANTHER" id="PTHR30532:SF1">
    <property type="entry name" value="IRON(3+)-HYDROXAMATE-BINDING PROTEIN FHUD"/>
    <property type="match status" value="1"/>
</dbReference>
<keyword evidence="8" id="KW-1185">Reference proteome</keyword>
<gene>
    <name evidence="7" type="ORF">JMM60_18140</name>
</gene>
<keyword evidence="3" id="KW-0813">Transport</keyword>
<evidence type="ECO:0000313" key="8">
    <source>
        <dbReference type="Proteomes" id="UP000604473"/>
    </source>
</evidence>
<feature type="domain" description="Fe/B12 periplasmic-binding" evidence="6">
    <location>
        <begin position="19"/>
        <end position="266"/>
    </location>
</feature>
<proteinExistence type="inferred from homology"/>
<comment type="caution">
    <text evidence="7">The sequence shown here is derived from an EMBL/GenBank/DDBJ whole genome shotgun (WGS) entry which is preliminary data.</text>
</comment>
<dbReference type="InterPro" id="IPR051313">
    <property type="entry name" value="Bact_iron-sidero_bind"/>
</dbReference>
<dbReference type="Gene3D" id="3.40.50.1980">
    <property type="entry name" value="Nitrogenase molybdenum iron protein domain"/>
    <property type="match status" value="2"/>
</dbReference>
<evidence type="ECO:0000313" key="7">
    <source>
        <dbReference type="EMBL" id="MBL3610682.1"/>
    </source>
</evidence>
<dbReference type="PROSITE" id="PS50983">
    <property type="entry name" value="FE_B12_PBP"/>
    <property type="match status" value="1"/>
</dbReference>
<protein>
    <submittedName>
        <fullName evidence="7">ABC transporter substrate-binding protein</fullName>
    </submittedName>
</protein>
<dbReference type="Proteomes" id="UP000604473">
    <property type="component" value="Unassembled WGS sequence"/>
</dbReference>
<name>A0ABS1RX59_RHOSU</name>
<evidence type="ECO:0000256" key="3">
    <source>
        <dbReference type="ARBA" id="ARBA00022448"/>
    </source>
</evidence>
<dbReference type="Pfam" id="PF01497">
    <property type="entry name" value="Peripla_BP_2"/>
    <property type="match status" value="1"/>
</dbReference>
<dbReference type="PRINTS" id="PR01715">
    <property type="entry name" value="FERRIBNDNGPP"/>
</dbReference>
<evidence type="ECO:0000256" key="4">
    <source>
        <dbReference type="ARBA" id="ARBA00022496"/>
    </source>
</evidence>
<dbReference type="EMBL" id="JAESJJ010000032">
    <property type="protein sequence ID" value="MBL3610682.1"/>
    <property type="molecule type" value="Genomic_DNA"/>
</dbReference>
<keyword evidence="4" id="KW-0406">Ion transport</keyword>
<organism evidence="7 8">
    <name type="scientific">Rhodovulum sulfidophilum</name>
    <name type="common">Rhodobacter sulfidophilus</name>
    <dbReference type="NCBI Taxonomy" id="35806"/>
    <lineage>
        <taxon>Bacteria</taxon>
        <taxon>Pseudomonadati</taxon>
        <taxon>Pseudomonadota</taxon>
        <taxon>Alphaproteobacteria</taxon>
        <taxon>Rhodobacterales</taxon>
        <taxon>Paracoccaceae</taxon>
        <taxon>Rhodovulum</taxon>
    </lineage>
</organism>
<dbReference type="SUPFAM" id="SSF53807">
    <property type="entry name" value="Helical backbone' metal receptor"/>
    <property type="match status" value="1"/>
</dbReference>
<keyword evidence="5" id="KW-0732">Signal</keyword>
<evidence type="ECO:0000256" key="1">
    <source>
        <dbReference type="ARBA" id="ARBA00004196"/>
    </source>
</evidence>
<sequence>MAMMTGRGASAEAPGRPERIVALDWALAETLVALGVAPLAVAEAPLYAKRVVVPALPPGTADAGLRSWPNLEALRALRPDLVVALEGYGIAPARLEAIAPVRALPIYTAARRPLALAREAVTALAGLCGREATGRRLLAGLDAALAPPIPGQRPVLIVKFADERVVDIYGRGSLFDDVARARGLENAWRGPTNIWGFASAGLEELARHPETRLLVIEPAPARLLHQSAIWQALPQQRAGRVGLLPPAWVFGGVPSAIRFARLLEAA</sequence>
<keyword evidence="4" id="KW-0410">Iron transport</keyword>
<accession>A0ABS1RX59</accession>
<evidence type="ECO:0000256" key="2">
    <source>
        <dbReference type="ARBA" id="ARBA00008814"/>
    </source>
</evidence>
<comment type="similarity">
    <text evidence="2">Belongs to the bacterial solute-binding protein 8 family.</text>
</comment>